<reference evidence="1" key="1">
    <citation type="submission" date="2023-06" db="EMBL/GenBank/DDBJ databases">
        <authorList>
            <person name="Kurt Z."/>
        </authorList>
    </citation>
    <scope>NUCLEOTIDE SEQUENCE</scope>
</reference>
<gene>
    <name evidence="1" type="ORF">HINF_LOCUS24046</name>
    <name evidence="2" type="ORF">HINF_LOCUS51719</name>
</gene>
<reference evidence="2 3" key="2">
    <citation type="submission" date="2024-07" db="EMBL/GenBank/DDBJ databases">
        <authorList>
            <person name="Akdeniz Z."/>
        </authorList>
    </citation>
    <scope>NUCLEOTIDE SEQUENCE [LARGE SCALE GENOMIC DNA]</scope>
</reference>
<comment type="caution">
    <text evidence="1">The sequence shown here is derived from an EMBL/GenBank/DDBJ whole genome shotgun (WGS) entry which is preliminary data.</text>
</comment>
<dbReference type="EMBL" id="CAXDID020000254">
    <property type="protein sequence ID" value="CAL6065186.1"/>
    <property type="molecule type" value="Genomic_DNA"/>
</dbReference>
<evidence type="ECO:0000313" key="3">
    <source>
        <dbReference type="Proteomes" id="UP001642409"/>
    </source>
</evidence>
<sequence>MKTTNLAENTQSITIQQQVRELIQSSSSPQFFSFLRAFSDILSTQESIEKQVFICVSSCEPLRDSCPQLFYSLISILNLLKSDSDVKQFRSALINANECVDYSIKITQPFKPNRNTTFDQIIACLDPQIQIRAPEPENDLEPDLFTVPLQNGSLEEICKRINAESEPTLLLHQIKIAEIESEENDSKLETQIEFKQQNEENNKQNKDILVEYKLVFDPMKIKELKEKNQSKPRKDVKTNKTFKEIIQKHYKKQSPVLKPKEQTVLKHFKQINRQRIKKETPQIKLSTPNLALNINDLLFKTEIQEIKEPEIKVQNGNTAEKYLFKQTIQQPIDMEIQQIIQNSQNAINIMSGKGKPKIQIKEAPKYTETVTPKQDTMINQDALQLGYEMEYESSINQYSNEPIYSDLEPQAQFDVFDEPQEEIQEALNTSKQFIKQDLDSQIQKQQTQPFIQIPIKPINVQQNEVEQDQEVDSSIQEVKSINSNESIDEMNNTALKCCVQNNTEQKQNTVNYLQSKSESSTHVSEKIVSRENVNLPISRQSHQSLNETAVNIKLQSPSIPFVTKVHNKDESVMTDSVLMKSSLNQTSQALLNNSQDLSQSRKKERILLENQLINLEPKSFLVSMNKNPDNSKPTVNNSKPSTPKIQTQNQIEKNVQNYQIFETPKNQNKIQRAVLKEQISESPLQQKEQFNPQKQVNNPNELSTCNNDYIFHSLIDHSLNDCQELLSQVQLTPMINKSNSNNINQLFKIPETPKWVDLARKRALDVNFKQPQSDSLENVLQTMHVIVLQNRTKYICNAFIDIYNLVKDIKNQMSHINENREQCKTYFNKLSCFKLLKQQKDNLVIKTKIQITNAHLRTKYLNKIQELQKQIYSYKLIKQELTDYLQLINNLTHQTSKLPQILPNKYISKSKLQSQSKDDTIIMVQIQPITKQEYQNTLITLKMKQIAKYKELKTKQLIKNQNKLKKQLKIIKLKIEIILVDQQ</sequence>
<organism evidence="1">
    <name type="scientific">Hexamita inflata</name>
    <dbReference type="NCBI Taxonomy" id="28002"/>
    <lineage>
        <taxon>Eukaryota</taxon>
        <taxon>Metamonada</taxon>
        <taxon>Diplomonadida</taxon>
        <taxon>Hexamitidae</taxon>
        <taxon>Hexamitinae</taxon>
        <taxon>Hexamita</taxon>
    </lineage>
</organism>
<dbReference type="AlphaFoldDB" id="A0AA86U1B2"/>
<name>A0AA86U1B2_9EUKA</name>
<evidence type="ECO:0000313" key="2">
    <source>
        <dbReference type="EMBL" id="CAL6065186.1"/>
    </source>
</evidence>
<keyword evidence="3" id="KW-1185">Reference proteome</keyword>
<dbReference type="Proteomes" id="UP001642409">
    <property type="component" value="Unassembled WGS sequence"/>
</dbReference>
<accession>A0AA86U1B2</accession>
<evidence type="ECO:0000313" key="1">
    <source>
        <dbReference type="EMBL" id="CAI9936401.1"/>
    </source>
</evidence>
<dbReference type="EMBL" id="CATOUU010000636">
    <property type="protein sequence ID" value="CAI9936401.1"/>
    <property type="molecule type" value="Genomic_DNA"/>
</dbReference>
<proteinExistence type="predicted"/>
<protein>
    <submittedName>
        <fullName evidence="2">Hypothetical_protein</fullName>
    </submittedName>
</protein>